<feature type="binding site" evidence="6">
    <location>
        <position position="50"/>
    </location>
    <ligand>
        <name>S-adenosyl-L-methionine</name>
        <dbReference type="ChEBI" id="CHEBI:59789"/>
    </ligand>
</feature>
<dbReference type="EMBL" id="MGIP01000011">
    <property type="protein sequence ID" value="OGM91297.1"/>
    <property type="molecule type" value="Genomic_DNA"/>
</dbReference>
<comment type="caution">
    <text evidence="8">The sequence shown here is derived from an EMBL/GenBank/DDBJ whole genome shotgun (WGS) entry which is preliminary data.</text>
</comment>
<protein>
    <recommendedName>
        <fullName evidence="6">Ribosomal RNA small subunit methyltransferase H</fullName>
        <ecNumber evidence="6">2.1.1.199</ecNumber>
    </recommendedName>
    <alternativeName>
        <fullName evidence="6">16S rRNA m(4)C1402 methyltransferase</fullName>
    </alternativeName>
    <alternativeName>
        <fullName evidence="6">rRNA (cytosine-N(4)-)-methyltransferase RsmH</fullName>
    </alternativeName>
</protein>
<dbReference type="Pfam" id="PF01795">
    <property type="entry name" value="Methyltransf_5"/>
    <property type="match status" value="1"/>
</dbReference>
<dbReference type="SUPFAM" id="SSF81799">
    <property type="entry name" value="Putative methyltransferase TM0872, insert domain"/>
    <property type="match status" value="1"/>
</dbReference>
<dbReference type="SUPFAM" id="SSF53335">
    <property type="entry name" value="S-adenosyl-L-methionine-dependent methyltransferases"/>
    <property type="match status" value="1"/>
</dbReference>
<sequence length="296" mass="33144">MHQPVLLHEIIQLLDVQKEDTVVDGTLNGGGHAKEILQGLGPGGTFIGIETDKRILETTKKEMPNPSDARTHFVHANYRDARAIMHKLGVTYADAILLDLGFSSHQIQDPSRGFSFQHDGPLDMRYNQSQGDPAYVTINELSEKELADIMFAYGEERQSRKIAKAIVEHRKKERIIRTGQLKKIIGDVLGTKPWGKIHPATRAFQALRIYVNDELGNLAHFLETVPSLLAPGGRCAIISFHSLEDRMVKQSFRNFKKEGVIELLTKKPITPTVEESTANPRSRSAKLRGVKKNDSH</sequence>
<dbReference type="PANTHER" id="PTHR11265:SF0">
    <property type="entry name" value="12S RRNA N4-METHYLCYTIDINE METHYLTRANSFERASE"/>
    <property type="match status" value="1"/>
</dbReference>
<evidence type="ECO:0000256" key="6">
    <source>
        <dbReference type="HAMAP-Rule" id="MF_01007"/>
    </source>
</evidence>
<dbReference type="PANTHER" id="PTHR11265">
    <property type="entry name" value="S-ADENOSYL-METHYLTRANSFERASE MRAW"/>
    <property type="match status" value="1"/>
</dbReference>
<keyword evidence="4 6" id="KW-0808">Transferase</keyword>
<dbReference type="PIRSF" id="PIRSF004486">
    <property type="entry name" value="MraW"/>
    <property type="match status" value="1"/>
</dbReference>
<name>A0A1F8DRN4_9BACT</name>
<feature type="binding site" evidence="6">
    <location>
        <position position="99"/>
    </location>
    <ligand>
        <name>S-adenosyl-L-methionine</name>
        <dbReference type="ChEBI" id="CHEBI:59789"/>
    </ligand>
</feature>
<dbReference type="STRING" id="1802555.A2755_02800"/>
<accession>A0A1F8DRN4</accession>
<dbReference type="GO" id="GO:0071424">
    <property type="term" value="F:rRNA (cytosine-N4-)-methyltransferase activity"/>
    <property type="evidence" value="ECO:0007669"/>
    <property type="project" value="UniProtKB-UniRule"/>
</dbReference>
<evidence type="ECO:0000256" key="5">
    <source>
        <dbReference type="ARBA" id="ARBA00022691"/>
    </source>
</evidence>
<evidence type="ECO:0000313" key="9">
    <source>
        <dbReference type="Proteomes" id="UP000177029"/>
    </source>
</evidence>
<feature type="region of interest" description="Disordered" evidence="7">
    <location>
        <begin position="271"/>
        <end position="296"/>
    </location>
</feature>
<dbReference type="InterPro" id="IPR002903">
    <property type="entry name" value="RsmH"/>
</dbReference>
<comment type="catalytic activity">
    <reaction evidence="6">
        <text>cytidine(1402) in 16S rRNA + S-adenosyl-L-methionine = N(4)-methylcytidine(1402) in 16S rRNA + S-adenosyl-L-homocysteine + H(+)</text>
        <dbReference type="Rhea" id="RHEA:42928"/>
        <dbReference type="Rhea" id="RHEA-COMP:10286"/>
        <dbReference type="Rhea" id="RHEA-COMP:10287"/>
        <dbReference type="ChEBI" id="CHEBI:15378"/>
        <dbReference type="ChEBI" id="CHEBI:57856"/>
        <dbReference type="ChEBI" id="CHEBI:59789"/>
        <dbReference type="ChEBI" id="CHEBI:74506"/>
        <dbReference type="ChEBI" id="CHEBI:82748"/>
        <dbReference type="EC" id="2.1.1.199"/>
    </reaction>
</comment>
<dbReference type="Gene3D" id="1.10.150.170">
    <property type="entry name" value="Putative methyltransferase TM0872, insert domain"/>
    <property type="match status" value="1"/>
</dbReference>
<comment type="function">
    <text evidence="6">Specifically methylates the N4 position of cytidine in position 1402 (C1402) of 16S rRNA.</text>
</comment>
<keyword evidence="5 6" id="KW-0949">S-adenosyl-L-methionine</keyword>
<feature type="binding site" evidence="6">
    <location>
        <begin position="30"/>
        <end position="32"/>
    </location>
    <ligand>
        <name>S-adenosyl-L-methionine</name>
        <dbReference type="ChEBI" id="CHEBI:59789"/>
    </ligand>
</feature>
<feature type="compositionally biased region" description="Polar residues" evidence="7">
    <location>
        <begin position="273"/>
        <end position="282"/>
    </location>
</feature>
<feature type="binding site" evidence="6">
    <location>
        <position position="106"/>
    </location>
    <ligand>
        <name>S-adenosyl-L-methionine</name>
        <dbReference type="ChEBI" id="CHEBI:59789"/>
    </ligand>
</feature>
<evidence type="ECO:0000256" key="4">
    <source>
        <dbReference type="ARBA" id="ARBA00022679"/>
    </source>
</evidence>
<evidence type="ECO:0000256" key="7">
    <source>
        <dbReference type="SAM" id="MobiDB-lite"/>
    </source>
</evidence>
<dbReference type="EC" id="2.1.1.199" evidence="6"/>
<organism evidence="8 9">
    <name type="scientific">Candidatus Wolfebacteria bacterium RIFCSPHIGHO2_01_FULL_48_22</name>
    <dbReference type="NCBI Taxonomy" id="1802555"/>
    <lineage>
        <taxon>Bacteria</taxon>
        <taxon>Candidatus Wolfeibacteriota</taxon>
    </lineage>
</organism>
<dbReference type="Gene3D" id="3.40.50.150">
    <property type="entry name" value="Vaccinia Virus protein VP39"/>
    <property type="match status" value="1"/>
</dbReference>
<evidence type="ECO:0000256" key="1">
    <source>
        <dbReference type="ARBA" id="ARBA00010396"/>
    </source>
</evidence>
<evidence type="ECO:0000256" key="2">
    <source>
        <dbReference type="ARBA" id="ARBA00022552"/>
    </source>
</evidence>
<dbReference type="InterPro" id="IPR023397">
    <property type="entry name" value="SAM-dep_MeTrfase_MraW_recog"/>
</dbReference>
<keyword evidence="2 6" id="KW-0698">rRNA processing</keyword>
<dbReference type="HAMAP" id="MF_01007">
    <property type="entry name" value="16SrRNA_methyltr_H"/>
    <property type="match status" value="1"/>
</dbReference>
<dbReference type="NCBIfam" id="TIGR00006">
    <property type="entry name" value="16S rRNA (cytosine(1402)-N(4))-methyltransferase RsmH"/>
    <property type="match status" value="1"/>
</dbReference>
<keyword evidence="3 6" id="KW-0489">Methyltransferase</keyword>
<keyword evidence="6" id="KW-0963">Cytoplasm</keyword>
<dbReference type="Proteomes" id="UP000177029">
    <property type="component" value="Unassembled WGS sequence"/>
</dbReference>
<evidence type="ECO:0000313" key="8">
    <source>
        <dbReference type="EMBL" id="OGM91297.1"/>
    </source>
</evidence>
<gene>
    <name evidence="6" type="primary">rsmH</name>
    <name evidence="8" type="ORF">A2755_02800</name>
</gene>
<feature type="binding site" evidence="6">
    <location>
        <position position="78"/>
    </location>
    <ligand>
        <name>S-adenosyl-L-methionine</name>
        <dbReference type="ChEBI" id="CHEBI:59789"/>
    </ligand>
</feature>
<proteinExistence type="inferred from homology"/>
<evidence type="ECO:0000256" key="3">
    <source>
        <dbReference type="ARBA" id="ARBA00022603"/>
    </source>
</evidence>
<comment type="similarity">
    <text evidence="1 6">Belongs to the methyltransferase superfamily. RsmH family.</text>
</comment>
<dbReference type="GO" id="GO:0070475">
    <property type="term" value="P:rRNA base methylation"/>
    <property type="evidence" value="ECO:0007669"/>
    <property type="project" value="UniProtKB-UniRule"/>
</dbReference>
<comment type="subcellular location">
    <subcellularLocation>
        <location evidence="6">Cytoplasm</location>
    </subcellularLocation>
</comment>
<dbReference type="InterPro" id="IPR029063">
    <property type="entry name" value="SAM-dependent_MTases_sf"/>
</dbReference>
<dbReference type="AlphaFoldDB" id="A0A1F8DRN4"/>
<reference evidence="8 9" key="1">
    <citation type="journal article" date="2016" name="Nat. Commun.">
        <title>Thousands of microbial genomes shed light on interconnected biogeochemical processes in an aquifer system.</title>
        <authorList>
            <person name="Anantharaman K."/>
            <person name="Brown C.T."/>
            <person name="Hug L.A."/>
            <person name="Sharon I."/>
            <person name="Castelle C.J."/>
            <person name="Probst A.J."/>
            <person name="Thomas B.C."/>
            <person name="Singh A."/>
            <person name="Wilkins M.J."/>
            <person name="Karaoz U."/>
            <person name="Brodie E.L."/>
            <person name="Williams K.H."/>
            <person name="Hubbard S.S."/>
            <person name="Banfield J.F."/>
        </authorList>
    </citation>
    <scope>NUCLEOTIDE SEQUENCE [LARGE SCALE GENOMIC DNA]</scope>
</reference>
<dbReference type="GO" id="GO:0005737">
    <property type="term" value="C:cytoplasm"/>
    <property type="evidence" value="ECO:0007669"/>
    <property type="project" value="UniProtKB-SubCell"/>
</dbReference>